<evidence type="ECO:0000313" key="1">
    <source>
        <dbReference type="EMBL" id="CAG8709067.1"/>
    </source>
</evidence>
<reference evidence="1 2" key="1">
    <citation type="submission" date="2021-06" db="EMBL/GenBank/DDBJ databases">
        <authorList>
            <person name="Kallberg Y."/>
            <person name="Tangrot J."/>
            <person name="Rosling A."/>
        </authorList>
    </citation>
    <scope>NUCLEOTIDE SEQUENCE [LARGE SCALE GENOMIC DNA]</scope>
    <source>
        <strain evidence="1 2">120-4 pot B 10/14</strain>
    </source>
</reference>
<gene>
    <name evidence="1" type="ORF">GMARGA_LOCUS12625</name>
</gene>
<evidence type="ECO:0000313" key="2">
    <source>
        <dbReference type="Proteomes" id="UP000789901"/>
    </source>
</evidence>
<dbReference type="EMBL" id="CAJVQB010007786">
    <property type="protein sequence ID" value="CAG8709067.1"/>
    <property type="molecule type" value="Genomic_DNA"/>
</dbReference>
<name>A0ABN7V0H0_GIGMA</name>
<dbReference type="Proteomes" id="UP000789901">
    <property type="component" value="Unassembled WGS sequence"/>
</dbReference>
<feature type="non-terminal residue" evidence="1">
    <location>
        <position position="42"/>
    </location>
</feature>
<sequence length="42" mass="4729">MSNCTTKSVATFLLKNIEPIIAALVKFYRTKVLLLQKSNKSD</sequence>
<organism evidence="1 2">
    <name type="scientific">Gigaspora margarita</name>
    <dbReference type="NCBI Taxonomy" id="4874"/>
    <lineage>
        <taxon>Eukaryota</taxon>
        <taxon>Fungi</taxon>
        <taxon>Fungi incertae sedis</taxon>
        <taxon>Mucoromycota</taxon>
        <taxon>Glomeromycotina</taxon>
        <taxon>Glomeromycetes</taxon>
        <taxon>Diversisporales</taxon>
        <taxon>Gigasporaceae</taxon>
        <taxon>Gigaspora</taxon>
    </lineage>
</organism>
<proteinExistence type="predicted"/>
<accession>A0ABN7V0H0</accession>
<comment type="caution">
    <text evidence="1">The sequence shown here is derived from an EMBL/GenBank/DDBJ whole genome shotgun (WGS) entry which is preliminary data.</text>
</comment>
<protein>
    <submittedName>
        <fullName evidence="1">6920_t:CDS:1</fullName>
    </submittedName>
</protein>
<keyword evidence="2" id="KW-1185">Reference proteome</keyword>